<accession>A0A3M6ZDR1</accession>
<sequence length="279" mass="30424">MTFLHFCFLALCNCAAVSAWYDAFVGDYFRALSPLNVYNISAARQDANISTPISFAAGTPQQWWNLTVSLAEIPAQAVPDARMLLTLYGVHPPANWTGQQDSGLTRPVQYDSGAVQYEFNWRLTYWPFSTSATNTYQSEGECAGVIEPDCLRELRASNGTSAICTDSPACANVSSRWGSPGVTQVIPHAQLVGPWVWELGGFISDVYSAGNRTPIERELNRVHFAILAGNETHPLCLRFRNREVNSSTPGTGPAPSSGAHSLQLALWIAMASTVLCIFL</sequence>
<proteinExistence type="predicted"/>
<evidence type="ECO:0000256" key="1">
    <source>
        <dbReference type="SAM" id="SignalP"/>
    </source>
</evidence>
<dbReference type="VEuPathDB" id="FungiDB:BTJ68_13342"/>
<dbReference type="EMBL" id="QWIK01000101">
    <property type="protein sequence ID" value="RMY13343.1"/>
    <property type="molecule type" value="Genomic_DNA"/>
</dbReference>
<keyword evidence="1" id="KW-0732">Signal</keyword>
<name>A0A3M6ZDR1_HORWE</name>
<organism evidence="2 3">
    <name type="scientific">Hortaea werneckii</name>
    <name type="common">Black yeast</name>
    <name type="synonym">Cladosporium werneckii</name>
    <dbReference type="NCBI Taxonomy" id="91943"/>
    <lineage>
        <taxon>Eukaryota</taxon>
        <taxon>Fungi</taxon>
        <taxon>Dikarya</taxon>
        <taxon>Ascomycota</taxon>
        <taxon>Pezizomycotina</taxon>
        <taxon>Dothideomycetes</taxon>
        <taxon>Dothideomycetidae</taxon>
        <taxon>Mycosphaerellales</taxon>
        <taxon>Teratosphaeriaceae</taxon>
        <taxon>Hortaea</taxon>
    </lineage>
</organism>
<dbReference type="AlphaFoldDB" id="A0A3M6ZDR1"/>
<protein>
    <submittedName>
        <fullName evidence="2">Uncharacterized protein</fullName>
    </submittedName>
</protein>
<gene>
    <name evidence="2" type="ORF">D0868_02063</name>
</gene>
<reference evidence="2 3" key="1">
    <citation type="journal article" date="2018" name="BMC Genomics">
        <title>Genomic evidence for intraspecific hybridization in a clonal and extremely halotolerant yeast.</title>
        <authorList>
            <person name="Gostincar C."/>
            <person name="Stajich J.E."/>
            <person name="Zupancic J."/>
            <person name="Zalar P."/>
            <person name="Gunde-Cimerman N."/>
        </authorList>
    </citation>
    <scope>NUCLEOTIDE SEQUENCE [LARGE SCALE GENOMIC DNA]</scope>
    <source>
        <strain evidence="2 3">EXF-6654</strain>
    </source>
</reference>
<comment type="caution">
    <text evidence="2">The sequence shown here is derived from an EMBL/GenBank/DDBJ whole genome shotgun (WGS) entry which is preliminary data.</text>
</comment>
<feature type="chain" id="PRO_5018109538" evidence="1">
    <location>
        <begin position="20"/>
        <end position="279"/>
    </location>
</feature>
<evidence type="ECO:0000313" key="2">
    <source>
        <dbReference type="EMBL" id="RMY13343.1"/>
    </source>
</evidence>
<evidence type="ECO:0000313" key="3">
    <source>
        <dbReference type="Proteomes" id="UP000282582"/>
    </source>
</evidence>
<dbReference type="Proteomes" id="UP000282582">
    <property type="component" value="Unassembled WGS sequence"/>
</dbReference>
<feature type="signal peptide" evidence="1">
    <location>
        <begin position="1"/>
        <end position="19"/>
    </location>
</feature>